<dbReference type="Proteomes" id="UP001444071">
    <property type="component" value="Unassembled WGS sequence"/>
</dbReference>
<evidence type="ECO:0000256" key="1">
    <source>
        <dbReference type="SAM" id="MobiDB-lite"/>
    </source>
</evidence>
<evidence type="ECO:0000313" key="3">
    <source>
        <dbReference type="Proteomes" id="UP001444071"/>
    </source>
</evidence>
<gene>
    <name evidence="2" type="ORF">XENORESO_020089</name>
</gene>
<reference evidence="2 3" key="1">
    <citation type="submission" date="2021-06" db="EMBL/GenBank/DDBJ databases">
        <authorList>
            <person name="Palmer J.M."/>
        </authorList>
    </citation>
    <scope>NUCLEOTIDE SEQUENCE [LARGE SCALE GENOMIC DNA]</scope>
    <source>
        <strain evidence="2 3">XR_2019</strain>
        <tissue evidence="2">Muscle</tissue>
    </source>
</reference>
<proteinExistence type="predicted"/>
<feature type="region of interest" description="Disordered" evidence="1">
    <location>
        <begin position="58"/>
        <end position="90"/>
    </location>
</feature>
<feature type="non-terminal residue" evidence="2">
    <location>
        <position position="1"/>
    </location>
</feature>
<dbReference type="EMBL" id="JAHRIM010057715">
    <property type="protein sequence ID" value="MEQ2270337.1"/>
    <property type="molecule type" value="Genomic_DNA"/>
</dbReference>
<protein>
    <submittedName>
        <fullName evidence="2">Uncharacterized protein</fullName>
    </submittedName>
</protein>
<accession>A0ABV0WPJ4</accession>
<evidence type="ECO:0000313" key="2">
    <source>
        <dbReference type="EMBL" id="MEQ2270337.1"/>
    </source>
</evidence>
<name>A0ABV0WPJ4_9TELE</name>
<organism evidence="2 3">
    <name type="scientific">Xenotaenia resolanae</name>
    <dbReference type="NCBI Taxonomy" id="208358"/>
    <lineage>
        <taxon>Eukaryota</taxon>
        <taxon>Metazoa</taxon>
        <taxon>Chordata</taxon>
        <taxon>Craniata</taxon>
        <taxon>Vertebrata</taxon>
        <taxon>Euteleostomi</taxon>
        <taxon>Actinopterygii</taxon>
        <taxon>Neopterygii</taxon>
        <taxon>Teleostei</taxon>
        <taxon>Neoteleostei</taxon>
        <taxon>Acanthomorphata</taxon>
        <taxon>Ovalentaria</taxon>
        <taxon>Atherinomorphae</taxon>
        <taxon>Cyprinodontiformes</taxon>
        <taxon>Goodeidae</taxon>
        <taxon>Xenotaenia</taxon>
    </lineage>
</organism>
<keyword evidence="3" id="KW-1185">Reference proteome</keyword>
<comment type="caution">
    <text evidence="2">The sequence shown here is derived from an EMBL/GenBank/DDBJ whole genome shotgun (WGS) entry which is preliminary data.</text>
</comment>
<sequence length="108" mass="11493">DDHFYDKITSSEAAENAAGERGDVTYALIEMKSFDKQRRHRGPEGGAVYSEVNLGAAGSTPMSAVIDPEEKANKKRNKGKGKPSPAAADAAVYSEIRSVPALRDNAAI</sequence>